<dbReference type="CDD" id="cd02042">
    <property type="entry name" value="ParAB_family"/>
    <property type="match status" value="1"/>
</dbReference>
<dbReference type="Gene3D" id="3.40.50.300">
    <property type="entry name" value="P-loop containing nucleotide triphosphate hydrolases"/>
    <property type="match status" value="1"/>
</dbReference>
<evidence type="ECO:0000313" key="3">
    <source>
        <dbReference type="Proteomes" id="UP000254771"/>
    </source>
</evidence>
<feature type="domain" description="AAA" evidence="1">
    <location>
        <begin position="1"/>
        <end position="169"/>
    </location>
</feature>
<dbReference type="Pfam" id="PF13614">
    <property type="entry name" value="AAA_31"/>
    <property type="match status" value="1"/>
</dbReference>
<dbReference type="EMBL" id="QFXE01000021">
    <property type="protein sequence ID" value="RDH82190.1"/>
    <property type="molecule type" value="Genomic_DNA"/>
</dbReference>
<dbReference type="PIRSF" id="PIRSF009320">
    <property type="entry name" value="Nuc_binding_HP_1000"/>
    <property type="match status" value="1"/>
</dbReference>
<evidence type="ECO:0000313" key="2">
    <source>
        <dbReference type="EMBL" id="RDH82190.1"/>
    </source>
</evidence>
<dbReference type="SUPFAM" id="SSF52540">
    <property type="entry name" value="P-loop containing nucleoside triphosphate hydrolases"/>
    <property type="match status" value="1"/>
</dbReference>
<organism evidence="2 3">
    <name type="scientific">endosymbiont of Escarpia spicata</name>
    <dbReference type="NCBI Taxonomy" id="2200908"/>
    <lineage>
        <taxon>Bacteria</taxon>
        <taxon>Pseudomonadati</taxon>
        <taxon>Pseudomonadota</taxon>
        <taxon>Gammaproteobacteria</taxon>
        <taxon>sulfur-oxidizing symbionts</taxon>
    </lineage>
</organism>
<evidence type="ECO:0000259" key="1">
    <source>
        <dbReference type="Pfam" id="PF13614"/>
    </source>
</evidence>
<reference evidence="2 3" key="1">
    <citation type="journal article" date="2018" name="ISME J.">
        <title>Endosymbiont genomes yield clues of tubeworm success.</title>
        <authorList>
            <person name="Li Y."/>
            <person name="Liles M.R."/>
            <person name="Halanych K.M."/>
        </authorList>
    </citation>
    <scope>NUCLEOTIDE SEQUENCE [LARGE SCALE GENOMIC DNA]</scope>
    <source>
        <strain evidence="2">A1462</strain>
    </source>
</reference>
<sequence length="252" mass="27734">MRRIAVINQKGGVGKTTITTNLGHALALLGHRVTVIDLDPQGQLAASFGIFRPPSKGIDQVLLEGLDIESVRVSARDLVTLIPAGNRLHKVEELHEGGATRARLLQTALQEKLQDQAFVLYDCPPSSGMLVANAVFAADEVLIPVTGDYLSLNGLAKVMATLKKFEPFLEKPLRQWIELSRLIPRRRLAREVQAKVLEHFPGRVLATPIREAAVMAECPGAGRTIFEYRGSSRSAKEFNLLAQDVVERRTMQ</sequence>
<protein>
    <submittedName>
        <fullName evidence="2">Chromosome partitioning protein</fullName>
    </submittedName>
</protein>
<accession>A0A370DC87</accession>
<dbReference type="InterPro" id="IPR025669">
    <property type="entry name" value="AAA_dom"/>
</dbReference>
<dbReference type="Proteomes" id="UP000254771">
    <property type="component" value="Unassembled WGS sequence"/>
</dbReference>
<dbReference type="AlphaFoldDB" id="A0A370DC87"/>
<dbReference type="PANTHER" id="PTHR13696:SF99">
    <property type="entry name" value="COBYRINIC ACID AC-DIAMIDE SYNTHASE"/>
    <property type="match status" value="1"/>
</dbReference>
<proteinExistence type="predicted"/>
<gene>
    <name evidence="2" type="ORF">DIZ78_17405</name>
</gene>
<keyword evidence="3" id="KW-1185">Reference proteome</keyword>
<dbReference type="InterPro" id="IPR050678">
    <property type="entry name" value="DNA_Partitioning_ATPase"/>
</dbReference>
<name>A0A370DC87_9GAMM</name>
<dbReference type="PANTHER" id="PTHR13696">
    <property type="entry name" value="P-LOOP CONTAINING NUCLEOSIDE TRIPHOSPHATE HYDROLASE"/>
    <property type="match status" value="1"/>
</dbReference>
<comment type="caution">
    <text evidence="2">The sequence shown here is derived from an EMBL/GenBank/DDBJ whole genome shotgun (WGS) entry which is preliminary data.</text>
</comment>
<dbReference type="InterPro" id="IPR027417">
    <property type="entry name" value="P-loop_NTPase"/>
</dbReference>